<dbReference type="EMBL" id="MEIL01000019">
    <property type="protein sequence ID" value="PIT40641.1"/>
    <property type="molecule type" value="Genomic_DNA"/>
</dbReference>
<evidence type="ECO:0000256" key="4">
    <source>
        <dbReference type="ARBA" id="ARBA00022857"/>
    </source>
</evidence>
<sequence>MSLLFSPITIGQLSLKNRVVMAPMCMYEVKKEDGIVTPFHFAHYGARAIANVGLIMIEATAVQPEGRITKHDLGLWDDKQTEKFTHLVDSLHYLGSKVGVQLAHAGRKAEDALQPLAPSAIAFNSNSKIPKAITQDEIKQIRSDFIASARRAQQAGVDVIEIHAAHGYLISEFLSPLSNHRSDDYGGSLANRYRLLHEIVTDIRAHFSGSLWVRLSLSDYDKSGQQNTIADWQQIGQWLERDGIDVIDVSTGGVMDYAPDLPLHGGYQTPFATAMKQVVGIPVATVGLLDSPDLAEYILQTKQADLIMEGRVLLRNTNWLADAAQKLHDHNFKPFNDSYQRGQLK</sequence>
<comment type="caution">
    <text evidence="7">The sequence shown here is derived from an EMBL/GenBank/DDBJ whole genome shotgun (WGS) entry which is preliminary data.</text>
</comment>
<dbReference type="Pfam" id="PF00724">
    <property type="entry name" value="Oxidored_FMN"/>
    <property type="match status" value="1"/>
</dbReference>
<dbReference type="CDD" id="cd02932">
    <property type="entry name" value="OYE_YqiM_FMN"/>
    <property type="match status" value="1"/>
</dbReference>
<evidence type="ECO:0000256" key="2">
    <source>
        <dbReference type="ARBA" id="ARBA00022630"/>
    </source>
</evidence>
<dbReference type="GO" id="GO:0010181">
    <property type="term" value="F:FMN binding"/>
    <property type="evidence" value="ECO:0007669"/>
    <property type="project" value="InterPro"/>
</dbReference>
<proteinExistence type="predicted"/>
<keyword evidence="2" id="KW-0285">Flavoprotein</keyword>
<evidence type="ECO:0000256" key="3">
    <source>
        <dbReference type="ARBA" id="ARBA00022643"/>
    </source>
</evidence>
<gene>
    <name evidence="7" type="ORF">BHC54_03110</name>
</gene>
<dbReference type="GO" id="GO:0050661">
    <property type="term" value="F:NADP binding"/>
    <property type="evidence" value="ECO:0007669"/>
    <property type="project" value="InterPro"/>
</dbReference>
<dbReference type="PANTHER" id="PTHR43303">
    <property type="entry name" value="NADPH DEHYDROGENASE C23G7.10C-RELATED"/>
    <property type="match status" value="1"/>
</dbReference>
<dbReference type="InterPro" id="IPR013785">
    <property type="entry name" value="Aldolase_TIM"/>
</dbReference>
<comment type="cofactor">
    <cofactor evidence="1">
        <name>FMN</name>
        <dbReference type="ChEBI" id="CHEBI:58210"/>
    </cofactor>
</comment>
<dbReference type="PANTHER" id="PTHR43303:SF4">
    <property type="entry name" value="NADPH DEHYDROGENASE C23G7.10C-RELATED"/>
    <property type="match status" value="1"/>
</dbReference>
<dbReference type="Proteomes" id="UP000230202">
    <property type="component" value="Unassembled WGS sequence"/>
</dbReference>
<evidence type="ECO:0000313" key="7">
    <source>
        <dbReference type="EMBL" id="PIT40641.1"/>
    </source>
</evidence>
<evidence type="ECO:0000259" key="6">
    <source>
        <dbReference type="Pfam" id="PF00724"/>
    </source>
</evidence>
<dbReference type="RefSeq" id="WP_100151741.1">
    <property type="nucleotide sequence ID" value="NZ_MEIL01000019.1"/>
</dbReference>
<dbReference type="AlphaFoldDB" id="A0A2N9X8F3"/>
<dbReference type="InterPro" id="IPR044152">
    <property type="entry name" value="YqjM-like"/>
</dbReference>
<dbReference type="SUPFAM" id="SSF51395">
    <property type="entry name" value="FMN-linked oxidoreductases"/>
    <property type="match status" value="1"/>
</dbReference>
<evidence type="ECO:0000313" key="8">
    <source>
        <dbReference type="Proteomes" id="UP000230202"/>
    </source>
</evidence>
<keyword evidence="3" id="KW-0288">FMN</keyword>
<keyword evidence="4" id="KW-0521">NADP</keyword>
<reference evidence="7" key="1">
    <citation type="journal article" date="2017" name="MBio">
        <title>Type VI secretion-mediated competition in the bee gut microbiome.</title>
        <authorList>
            <person name="Steele M.I."/>
            <person name="Kwong W.K."/>
            <person name="Powell J.E."/>
            <person name="Whiteley M."/>
            <person name="Moran N.A."/>
        </authorList>
    </citation>
    <scope>NUCLEOTIDE SEQUENCE [LARGE SCALE GENOMIC DNA]</scope>
    <source>
        <strain evidence="7">WkB273</strain>
    </source>
</reference>
<keyword evidence="5" id="KW-0560">Oxidoreductase</keyword>
<organism evidence="7 8">
    <name type="scientific">Snodgrassella alvi</name>
    <dbReference type="NCBI Taxonomy" id="1196083"/>
    <lineage>
        <taxon>Bacteria</taxon>
        <taxon>Pseudomonadati</taxon>
        <taxon>Pseudomonadota</taxon>
        <taxon>Betaproteobacteria</taxon>
        <taxon>Neisseriales</taxon>
        <taxon>Neisseriaceae</taxon>
        <taxon>Snodgrassella</taxon>
    </lineage>
</organism>
<dbReference type="Gene3D" id="3.20.20.70">
    <property type="entry name" value="Aldolase class I"/>
    <property type="match status" value="1"/>
</dbReference>
<protein>
    <submittedName>
        <fullName evidence="7">NADPH dehydrogenase</fullName>
    </submittedName>
</protein>
<keyword evidence="8" id="KW-1185">Reference proteome</keyword>
<accession>A0A2N9X8F3</accession>
<dbReference type="GO" id="GO:0003959">
    <property type="term" value="F:NADPH dehydrogenase activity"/>
    <property type="evidence" value="ECO:0007669"/>
    <property type="project" value="InterPro"/>
</dbReference>
<evidence type="ECO:0000256" key="1">
    <source>
        <dbReference type="ARBA" id="ARBA00001917"/>
    </source>
</evidence>
<evidence type="ECO:0000256" key="5">
    <source>
        <dbReference type="ARBA" id="ARBA00023002"/>
    </source>
</evidence>
<name>A0A2N9X8F3_9NEIS</name>
<feature type="domain" description="NADH:flavin oxidoreductase/NADH oxidase N-terminal" evidence="6">
    <location>
        <begin position="4"/>
        <end position="329"/>
    </location>
</feature>
<dbReference type="InterPro" id="IPR001155">
    <property type="entry name" value="OxRdtase_FMN_N"/>
</dbReference>